<dbReference type="PANTHER" id="PTHR30250">
    <property type="entry name" value="PST FAMILY PREDICTED COLANIC ACID TRANSPORTER"/>
    <property type="match status" value="1"/>
</dbReference>
<keyword evidence="8" id="KW-1185">Reference proteome</keyword>
<evidence type="ECO:0000256" key="1">
    <source>
        <dbReference type="ARBA" id="ARBA00004651"/>
    </source>
</evidence>
<feature type="transmembrane region" description="Helical" evidence="6">
    <location>
        <begin position="437"/>
        <end position="455"/>
    </location>
</feature>
<dbReference type="Proteomes" id="UP000053352">
    <property type="component" value="Unassembled WGS sequence"/>
</dbReference>
<feature type="transmembrane region" description="Helical" evidence="6">
    <location>
        <begin position="154"/>
        <end position="172"/>
    </location>
</feature>
<feature type="transmembrane region" description="Helical" evidence="6">
    <location>
        <begin position="43"/>
        <end position="63"/>
    </location>
</feature>
<gene>
    <name evidence="7" type="ORF">CF15_08260</name>
</gene>
<evidence type="ECO:0008006" key="9">
    <source>
        <dbReference type="Google" id="ProtNLM"/>
    </source>
</evidence>
<dbReference type="InterPro" id="IPR050833">
    <property type="entry name" value="Poly_Biosynth_Transport"/>
</dbReference>
<feature type="transmembrane region" description="Helical" evidence="6">
    <location>
        <begin position="12"/>
        <end position="31"/>
    </location>
</feature>
<evidence type="ECO:0000256" key="3">
    <source>
        <dbReference type="ARBA" id="ARBA00022692"/>
    </source>
</evidence>
<evidence type="ECO:0000256" key="2">
    <source>
        <dbReference type="ARBA" id="ARBA00022475"/>
    </source>
</evidence>
<feature type="transmembrane region" description="Helical" evidence="6">
    <location>
        <begin position="413"/>
        <end position="431"/>
    </location>
</feature>
<keyword evidence="3 6" id="KW-0812">Transmembrane</keyword>
<comment type="caution">
    <text evidence="7">The sequence shown here is derived from an EMBL/GenBank/DDBJ whole genome shotgun (WGS) entry which is preliminary data.</text>
</comment>
<evidence type="ECO:0000313" key="8">
    <source>
        <dbReference type="Proteomes" id="UP000053352"/>
    </source>
</evidence>
<feature type="transmembrane region" description="Helical" evidence="6">
    <location>
        <begin position="380"/>
        <end position="401"/>
    </location>
</feature>
<dbReference type="STRING" id="2309.CF15_08260"/>
<keyword evidence="2" id="KW-1003">Cell membrane</keyword>
<dbReference type="AlphaFoldDB" id="A0A0V8RRM5"/>
<comment type="subcellular location">
    <subcellularLocation>
        <location evidence="1">Cell membrane</location>
        <topology evidence="1">Multi-pass membrane protein</topology>
    </subcellularLocation>
</comment>
<dbReference type="GO" id="GO:0005886">
    <property type="term" value="C:plasma membrane"/>
    <property type="evidence" value="ECO:0007669"/>
    <property type="project" value="UniProtKB-SubCell"/>
</dbReference>
<evidence type="ECO:0000313" key="7">
    <source>
        <dbReference type="EMBL" id="KSW10764.1"/>
    </source>
</evidence>
<dbReference type="PANTHER" id="PTHR30250:SF11">
    <property type="entry name" value="O-ANTIGEN TRANSPORTER-RELATED"/>
    <property type="match status" value="1"/>
</dbReference>
<reference evidence="7 8" key="1">
    <citation type="submission" date="2015-11" db="EMBL/GenBank/DDBJ databases">
        <title>Genome sequence of Pyrodictium occultum PL-19, a marine hyperthermophilic archaeon isolated from Volcano, Italy.</title>
        <authorList>
            <person name="Utturkar S."/>
            <person name="Huber H."/>
            <person name="Leptihn S."/>
            <person name="Brown S."/>
            <person name="Stetter K.O."/>
            <person name="Podar M."/>
        </authorList>
    </citation>
    <scope>NUCLEOTIDE SEQUENCE [LARGE SCALE GENOMIC DNA]</scope>
    <source>
        <strain evidence="7 8">PL-19</strain>
    </source>
</reference>
<feature type="transmembrane region" description="Helical" evidence="6">
    <location>
        <begin position="84"/>
        <end position="109"/>
    </location>
</feature>
<accession>A0A0V8RRM5</accession>
<sequence length="488" mass="48927">MSLSRLVRGGLWLYASRLVNALGGFLYWLVVSRLAGPGLLGRASAVVGLAGLVSGAAGLGAGAGLQHRLGRCLGAGDEACLRRVFWSTLYAMALVYLAAGSALALLGLAGRGLGGLGPRMLLLSGALAALGVAGVVEAALLALLRSDLVLASRLLGNLSKLALGAGLVALGAGLPGVVAGYALLPAAVLLVGLPYLARRYGAWIGLDAAAVAGVLAAGLASWAPGVVVLAGQWLGVLLVYGSSGAVETGYYYVAFAAAGLATGLGMSVLSLLLPVLSGMAGGRGGAAWRALRVSLAVTAPVAFYAAAYPGLVLGLLGRGYASASAELAVLLTGFLPDAVNATVSSLAYAHGRYRLVLAQGLAASLPRLLLYLVLVPRLHGLGAAVAYALGSYAGLAYSAAVAGGLGLRLDWRLLGGAAAVPAALAALARILGLHWLAGAALLALSYPAYGRLGVLERRDLRDLARGLLGERAGRLARPLSPLIDALFQ</sequence>
<feature type="transmembrane region" description="Helical" evidence="6">
    <location>
        <begin position="178"/>
        <end position="197"/>
    </location>
</feature>
<feature type="transmembrane region" description="Helical" evidence="6">
    <location>
        <begin position="121"/>
        <end position="142"/>
    </location>
</feature>
<feature type="transmembrane region" description="Helical" evidence="6">
    <location>
        <begin position="209"/>
        <end position="230"/>
    </location>
</feature>
<proteinExistence type="predicted"/>
<feature type="transmembrane region" description="Helical" evidence="6">
    <location>
        <begin position="293"/>
        <end position="316"/>
    </location>
</feature>
<name>A0A0V8RRM5_PYROC</name>
<evidence type="ECO:0000256" key="5">
    <source>
        <dbReference type="ARBA" id="ARBA00023136"/>
    </source>
</evidence>
<organism evidence="7 8">
    <name type="scientific">Pyrodictium occultum</name>
    <dbReference type="NCBI Taxonomy" id="2309"/>
    <lineage>
        <taxon>Archaea</taxon>
        <taxon>Thermoproteota</taxon>
        <taxon>Thermoprotei</taxon>
        <taxon>Desulfurococcales</taxon>
        <taxon>Pyrodictiaceae</taxon>
        <taxon>Pyrodictium</taxon>
    </lineage>
</organism>
<evidence type="ECO:0000256" key="4">
    <source>
        <dbReference type="ARBA" id="ARBA00022989"/>
    </source>
</evidence>
<feature type="transmembrane region" description="Helical" evidence="6">
    <location>
        <begin position="355"/>
        <end position="374"/>
    </location>
</feature>
<keyword evidence="4 6" id="KW-1133">Transmembrane helix</keyword>
<feature type="transmembrane region" description="Helical" evidence="6">
    <location>
        <begin position="250"/>
        <end position="273"/>
    </location>
</feature>
<keyword evidence="5 6" id="KW-0472">Membrane</keyword>
<evidence type="ECO:0000256" key="6">
    <source>
        <dbReference type="SAM" id="Phobius"/>
    </source>
</evidence>
<protein>
    <recommendedName>
        <fullName evidence="9">Polysaccharide biosynthesis protein C-terminal domain-containing protein</fullName>
    </recommendedName>
</protein>
<dbReference type="EMBL" id="LNTB01000002">
    <property type="protein sequence ID" value="KSW10764.1"/>
    <property type="molecule type" value="Genomic_DNA"/>
</dbReference>
<feature type="transmembrane region" description="Helical" evidence="6">
    <location>
        <begin position="328"/>
        <end position="348"/>
    </location>
</feature>